<evidence type="ECO:0008006" key="3">
    <source>
        <dbReference type="Google" id="ProtNLM"/>
    </source>
</evidence>
<dbReference type="OrthoDB" id="6611506at2759"/>
<name>A0A9P0H1Z7_NEZVI</name>
<evidence type="ECO:0000313" key="1">
    <source>
        <dbReference type="EMBL" id="CAH1394408.1"/>
    </source>
</evidence>
<dbReference type="AlphaFoldDB" id="A0A9P0H1Z7"/>
<organism evidence="1 2">
    <name type="scientific">Nezara viridula</name>
    <name type="common">Southern green stink bug</name>
    <name type="synonym">Cimex viridulus</name>
    <dbReference type="NCBI Taxonomy" id="85310"/>
    <lineage>
        <taxon>Eukaryota</taxon>
        <taxon>Metazoa</taxon>
        <taxon>Ecdysozoa</taxon>
        <taxon>Arthropoda</taxon>
        <taxon>Hexapoda</taxon>
        <taxon>Insecta</taxon>
        <taxon>Pterygota</taxon>
        <taxon>Neoptera</taxon>
        <taxon>Paraneoptera</taxon>
        <taxon>Hemiptera</taxon>
        <taxon>Heteroptera</taxon>
        <taxon>Panheteroptera</taxon>
        <taxon>Pentatomomorpha</taxon>
        <taxon>Pentatomoidea</taxon>
        <taxon>Pentatomidae</taxon>
        <taxon>Pentatominae</taxon>
        <taxon>Nezara</taxon>
    </lineage>
</organism>
<dbReference type="EMBL" id="OV725078">
    <property type="protein sequence ID" value="CAH1394408.1"/>
    <property type="molecule type" value="Genomic_DNA"/>
</dbReference>
<evidence type="ECO:0000313" key="2">
    <source>
        <dbReference type="Proteomes" id="UP001152798"/>
    </source>
</evidence>
<proteinExistence type="predicted"/>
<reference evidence="1" key="1">
    <citation type="submission" date="2022-01" db="EMBL/GenBank/DDBJ databases">
        <authorList>
            <person name="King R."/>
        </authorList>
    </citation>
    <scope>NUCLEOTIDE SEQUENCE</scope>
</reference>
<sequence length="82" mass="9200">MKKLHLRSRVSPLVMSGGQPEAIHTSLGWVLFGETLSESQSPITSVRTLFTLTSPSLQEELKRFWETEEVTVSILPNPEDAF</sequence>
<keyword evidence="2" id="KW-1185">Reference proteome</keyword>
<gene>
    <name evidence="1" type="ORF">NEZAVI_LOCUS4920</name>
</gene>
<dbReference type="Proteomes" id="UP001152798">
    <property type="component" value="Chromosome 2"/>
</dbReference>
<accession>A0A9P0H1Z7</accession>
<protein>
    <recommendedName>
        <fullName evidence="3">Peptidase aspartic putative domain-containing protein</fullName>
    </recommendedName>
</protein>